<evidence type="ECO:0000256" key="1">
    <source>
        <dbReference type="SAM" id="Phobius"/>
    </source>
</evidence>
<organism evidence="2 3">
    <name type="scientific">Saccharicrinis carchari</name>
    <dbReference type="NCBI Taxonomy" id="1168039"/>
    <lineage>
        <taxon>Bacteria</taxon>
        <taxon>Pseudomonadati</taxon>
        <taxon>Bacteroidota</taxon>
        <taxon>Bacteroidia</taxon>
        <taxon>Marinilabiliales</taxon>
        <taxon>Marinilabiliaceae</taxon>
        <taxon>Saccharicrinis</taxon>
    </lineage>
</organism>
<keyword evidence="1" id="KW-0472">Membrane</keyword>
<accession>A0A521BI54</accession>
<dbReference type="RefSeq" id="WP_142532272.1">
    <property type="nucleotide sequence ID" value="NZ_FXTB01000001.1"/>
</dbReference>
<evidence type="ECO:0000313" key="3">
    <source>
        <dbReference type="Proteomes" id="UP000319040"/>
    </source>
</evidence>
<name>A0A521BI54_SACCC</name>
<protein>
    <submittedName>
        <fullName evidence="2">Uncharacterized protein</fullName>
    </submittedName>
</protein>
<dbReference type="EMBL" id="FXTB01000001">
    <property type="protein sequence ID" value="SMO46814.1"/>
    <property type="molecule type" value="Genomic_DNA"/>
</dbReference>
<keyword evidence="1" id="KW-1133">Transmembrane helix</keyword>
<sequence length="129" mass="15112">MNLNKLYKEAEKIVAFKNLFPYFILLFIIGAVLVFSKIINSEMSNQDFFEAELNGLVNEIDLKPKNNYFQIKSKWYLIKDESIVFISKGDSLSKPKNSYMLIIYDKQQNIKWKGEVKNLIFKQVSMPGE</sequence>
<keyword evidence="1" id="KW-0812">Transmembrane</keyword>
<keyword evidence="3" id="KW-1185">Reference proteome</keyword>
<dbReference type="Proteomes" id="UP000319040">
    <property type="component" value="Unassembled WGS sequence"/>
</dbReference>
<proteinExistence type="predicted"/>
<feature type="transmembrane region" description="Helical" evidence="1">
    <location>
        <begin position="20"/>
        <end position="39"/>
    </location>
</feature>
<reference evidence="2 3" key="1">
    <citation type="submission" date="2017-05" db="EMBL/GenBank/DDBJ databases">
        <authorList>
            <person name="Varghese N."/>
            <person name="Submissions S."/>
        </authorList>
    </citation>
    <scope>NUCLEOTIDE SEQUENCE [LARGE SCALE GENOMIC DNA]</scope>
    <source>
        <strain evidence="2 3">DSM 27040</strain>
    </source>
</reference>
<gene>
    <name evidence="2" type="ORF">SAMN06265379_101958</name>
</gene>
<evidence type="ECO:0000313" key="2">
    <source>
        <dbReference type="EMBL" id="SMO46814.1"/>
    </source>
</evidence>
<dbReference type="AlphaFoldDB" id="A0A521BI54"/>